<keyword evidence="1" id="KW-0472">Membrane</keyword>
<keyword evidence="3" id="KW-1185">Reference proteome</keyword>
<evidence type="ECO:0000256" key="1">
    <source>
        <dbReference type="SAM" id="Phobius"/>
    </source>
</evidence>
<dbReference type="Proteomes" id="UP000294820">
    <property type="component" value="Chromosome 1"/>
</dbReference>
<protein>
    <submittedName>
        <fullName evidence="2">Uncharacterized protein</fullName>
    </submittedName>
</protein>
<proteinExistence type="predicted"/>
<dbReference type="AlphaFoldDB" id="A0A375A5W4"/>
<gene>
    <name evidence="2" type="ORF">DAQ1742_00298</name>
</gene>
<keyword evidence="1" id="KW-0812">Transmembrane</keyword>
<feature type="transmembrane region" description="Helical" evidence="1">
    <location>
        <begin position="12"/>
        <end position="35"/>
    </location>
</feature>
<dbReference type="KEGG" id="daq:DAQ1742_00298"/>
<reference evidence="2 3" key="1">
    <citation type="submission" date="2016-09" db="EMBL/GenBank/DDBJ databases">
        <authorList>
            <person name="Reverchon S."/>
            <person name="Nasser W."/>
            <person name="Leonard S."/>
            <person name="Brochier C."/>
            <person name="Duprey A."/>
        </authorList>
    </citation>
    <scope>NUCLEOTIDE SEQUENCE [LARGE SCALE GENOMIC DNA]</scope>
    <source>
        <strain evidence="2 3">174/2</strain>
    </source>
</reference>
<name>A0A375A5W4_9GAMM</name>
<sequence length="58" mass="6653">MIRRQKIDIYSIQIVSLRAFFCGYLSLFCLPALWFKAGRRVWLAFDACVVTLLPADVG</sequence>
<evidence type="ECO:0000313" key="2">
    <source>
        <dbReference type="EMBL" id="SLM61413.1"/>
    </source>
</evidence>
<dbReference type="EMBL" id="LT615367">
    <property type="protein sequence ID" value="SLM61413.1"/>
    <property type="molecule type" value="Genomic_DNA"/>
</dbReference>
<keyword evidence="1" id="KW-1133">Transmembrane helix</keyword>
<evidence type="ECO:0000313" key="3">
    <source>
        <dbReference type="Proteomes" id="UP000294820"/>
    </source>
</evidence>
<organism evidence="2 3">
    <name type="scientific">Dickeya aquatica</name>
    <dbReference type="NCBI Taxonomy" id="1401087"/>
    <lineage>
        <taxon>Bacteria</taxon>
        <taxon>Pseudomonadati</taxon>
        <taxon>Pseudomonadota</taxon>
        <taxon>Gammaproteobacteria</taxon>
        <taxon>Enterobacterales</taxon>
        <taxon>Pectobacteriaceae</taxon>
        <taxon>Dickeya</taxon>
    </lineage>
</organism>
<accession>A0A375A5W4</accession>